<comment type="subcellular location">
    <subcellularLocation>
        <location evidence="1">Membrane</location>
    </subcellularLocation>
</comment>
<evidence type="ECO:0000313" key="7">
    <source>
        <dbReference type="Proteomes" id="UP000002195"/>
    </source>
</evidence>
<reference evidence="6 7" key="1">
    <citation type="journal article" date="2005" name="Nature">
        <title>The genome of the social amoeba Dictyostelium discoideum.</title>
        <authorList>
            <consortium name="The Dictyostelium discoideum Sequencing Consortium"/>
            <person name="Eichinger L."/>
            <person name="Pachebat J.A."/>
            <person name="Glockner G."/>
            <person name="Rajandream M.A."/>
            <person name="Sucgang R."/>
            <person name="Berriman M."/>
            <person name="Song J."/>
            <person name="Olsen R."/>
            <person name="Szafranski K."/>
            <person name="Xu Q."/>
            <person name="Tunggal B."/>
            <person name="Kummerfeld S."/>
            <person name="Madera M."/>
            <person name="Konfortov B.A."/>
            <person name="Rivero F."/>
            <person name="Bankier A.T."/>
            <person name="Lehmann R."/>
            <person name="Hamlin N."/>
            <person name="Davies R."/>
            <person name="Gaudet P."/>
            <person name="Fey P."/>
            <person name="Pilcher K."/>
            <person name="Chen G."/>
            <person name="Saunders D."/>
            <person name="Sodergren E."/>
            <person name="Davis P."/>
            <person name="Kerhornou A."/>
            <person name="Nie X."/>
            <person name="Hall N."/>
            <person name="Anjard C."/>
            <person name="Hemphill L."/>
            <person name="Bason N."/>
            <person name="Farbrother P."/>
            <person name="Desany B."/>
            <person name="Just E."/>
            <person name="Morio T."/>
            <person name="Rost R."/>
            <person name="Churcher C."/>
            <person name="Cooper J."/>
            <person name="Haydock S."/>
            <person name="van Driessche N."/>
            <person name="Cronin A."/>
            <person name="Goodhead I."/>
            <person name="Muzny D."/>
            <person name="Mourier T."/>
            <person name="Pain A."/>
            <person name="Lu M."/>
            <person name="Harper D."/>
            <person name="Lindsay R."/>
            <person name="Hauser H."/>
            <person name="James K."/>
            <person name="Quiles M."/>
            <person name="Madan Babu M."/>
            <person name="Saito T."/>
            <person name="Buchrieser C."/>
            <person name="Wardroper A."/>
            <person name="Felder M."/>
            <person name="Thangavelu M."/>
            <person name="Johnson D."/>
            <person name="Knights A."/>
            <person name="Loulseged H."/>
            <person name="Mungall K."/>
            <person name="Oliver K."/>
            <person name="Price C."/>
            <person name="Quail M.A."/>
            <person name="Urushihara H."/>
            <person name="Hernandez J."/>
            <person name="Rabbinowitsch E."/>
            <person name="Steffen D."/>
            <person name="Sanders M."/>
            <person name="Ma J."/>
            <person name="Kohara Y."/>
            <person name="Sharp S."/>
            <person name="Simmonds M."/>
            <person name="Spiegler S."/>
            <person name="Tivey A."/>
            <person name="Sugano S."/>
            <person name="White B."/>
            <person name="Walker D."/>
            <person name="Woodward J."/>
            <person name="Winckler T."/>
            <person name="Tanaka Y."/>
            <person name="Shaulsky G."/>
            <person name="Schleicher M."/>
            <person name="Weinstock G."/>
            <person name="Rosenthal A."/>
            <person name="Cox E.C."/>
            <person name="Chisholm R.L."/>
            <person name="Gibbs R."/>
            <person name="Loomis W.F."/>
            <person name="Platzer M."/>
            <person name="Kay R.R."/>
            <person name="Williams J."/>
            <person name="Dear P.H."/>
            <person name="Noegel A.A."/>
            <person name="Barrell B."/>
            <person name="Kuspa A."/>
        </authorList>
    </citation>
    <scope>NUCLEOTIDE SEQUENCE [LARGE SCALE GENOMIC DNA]</scope>
    <source>
        <strain evidence="6 7">AX4</strain>
    </source>
</reference>
<dbReference type="PaxDb" id="44689-DDB0183906"/>
<dbReference type="EMBL" id="AAFI02000177">
    <property type="protein sequence ID" value="EAL61713.1"/>
    <property type="molecule type" value="Genomic_DNA"/>
</dbReference>
<dbReference type="HOGENOM" id="CLU_1859001_0_0_1"/>
<proteinExistence type="predicted"/>
<organism evidence="6 7">
    <name type="scientific">Dictyostelium discoideum</name>
    <name type="common">Social amoeba</name>
    <dbReference type="NCBI Taxonomy" id="44689"/>
    <lineage>
        <taxon>Eukaryota</taxon>
        <taxon>Amoebozoa</taxon>
        <taxon>Evosea</taxon>
        <taxon>Eumycetozoa</taxon>
        <taxon>Dictyostelia</taxon>
        <taxon>Dictyosteliales</taxon>
        <taxon>Dictyosteliaceae</taxon>
        <taxon>Dictyostelium</taxon>
    </lineage>
</organism>
<dbReference type="AlphaFoldDB" id="Q54EM0"/>
<dbReference type="Proteomes" id="UP000002195">
    <property type="component" value="Unassembled WGS sequence"/>
</dbReference>
<keyword evidence="2" id="KW-0732">Signal</keyword>
<gene>
    <name evidence="6" type="ORF">DDB_G0291458</name>
</gene>
<dbReference type="PANTHER" id="PTHR31341">
    <property type="entry name" value="IPT/TIG DOMAIN-CONTAINING PROTEIN-RELATED-RELATED"/>
    <property type="match status" value="1"/>
</dbReference>
<keyword evidence="4" id="KW-0325">Glycoprotein</keyword>
<dbReference type="InterPro" id="IPR052014">
    <property type="entry name" value="Dictyostelium_Tiger"/>
</dbReference>
<dbReference type="RefSeq" id="XP_635220.1">
    <property type="nucleotide sequence ID" value="XM_630128.1"/>
</dbReference>
<dbReference type="InterPro" id="IPR014756">
    <property type="entry name" value="Ig_E-set"/>
</dbReference>
<evidence type="ECO:0000313" key="6">
    <source>
        <dbReference type="EMBL" id="EAL61713.1"/>
    </source>
</evidence>
<keyword evidence="3" id="KW-0472">Membrane</keyword>
<feature type="region of interest" description="Disordered" evidence="5">
    <location>
        <begin position="113"/>
        <end position="138"/>
    </location>
</feature>
<comment type="caution">
    <text evidence="6">The sequence shown here is derived from an EMBL/GenBank/DDBJ whole genome shotgun (WGS) entry which is preliminary data.</text>
</comment>
<protein>
    <recommendedName>
        <fullName evidence="8">IPT/TIG domain-containing protein</fullName>
    </recommendedName>
</protein>
<name>Q54EM0_DICDI</name>
<keyword evidence="7" id="KW-1185">Reference proteome</keyword>
<dbReference type="SUPFAM" id="SSF81296">
    <property type="entry name" value="E set domains"/>
    <property type="match status" value="1"/>
</dbReference>
<dbReference type="GeneID" id="8628167"/>
<sequence>MGKDENYNISISYYPPLVLNSTKISNSSISGIITIFGNEFYNQIDLITVGKSKCLNSTFINSTSISCFVEPSNFIINQTEQQQQQYVNITINSKSGGNNLIIYSGNSNRIDENNKSNKNTIDDKQTNNEIKNESIKEI</sequence>
<evidence type="ECO:0000256" key="2">
    <source>
        <dbReference type="ARBA" id="ARBA00022729"/>
    </source>
</evidence>
<evidence type="ECO:0000256" key="4">
    <source>
        <dbReference type="ARBA" id="ARBA00023180"/>
    </source>
</evidence>
<evidence type="ECO:0000256" key="3">
    <source>
        <dbReference type="ARBA" id="ARBA00023136"/>
    </source>
</evidence>
<dbReference type="GO" id="GO:0016020">
    <property type="term" value="C:membrane"/>
    <property type="evidence" value="ECO:0007669"/>
    <property type="project" value="UniProtKB-SubCell"/>
</dbReference>
<evidence type="ECO:0000256" key="5">
    <source>
        <dbReference type="SAM" id="MobiDB-lite"/>
    </source>
</evidence>
<dbReference type="PANTHER" id="PTHR31341:SF4">
    <property type="entry name" value="IPT_TIG DOMAIN-CONTAINING PROTEIN-RELATED"/>
    <property type="match status" value="1"/>
</dbReference>
<dbReference type="KEGG" id="ddi:DDB_G0291458"/>
<evidence type="ECO:0000256" key="1">
    <source>
        <dbReference type="ARBA" id="ARBA00004370"/>
    </source>
</evidence>
<dbReference type="InParanoid" id="Q54EM0"/>
<accession>Q54EM0</accession>
<dbReference type="VEuPathDB" id="AmoebaDB:DDB_G0291458"/>
<evidence type="ECO:0008006" key="8">
    <source>
        <dbReference type="Google" id="ProtNLM"/>
    </source>
</evidence>